<proteinExistence type="predicted"/>
<keyword evidence="2" id="KW-1185">Reference proteome</keyword>
<evidence type="ECO:0000313" key="2">
    <source>
        <dbReference type="Proteomes" id="UP000752696"/>
    </source>
</evidence>
<dbReference type="AlphaFoldDB" id="A0A6V7HA47"/>
<reference evidence="1" key="1">
    <citation type="submission" date="2020-07" db="EMBL/GenBank/DDBJ databases">
        <authorList>
            <person name="Nazaruddin N."/>
        </authorList>
    </citation>
    <scope>NUCLEOTIDE SEQUENCE</scope>
</reference>
<feature type="non-terminal residue" evidence="1">
    <location>
        <position position="48"/>
    </location>
</feature>
<comment type="caution">
    <text evidence="1">The sequence shown here is derived from an EMBL/GenBank/DDBJ whole genome shotgun (WGS) entry which is preliminary data.</text>
</comment>
<dbReference type="EMBL" id="CAJDYZ010009518">
    <property type="protein sequence ID" value="CAD1476704.1"/>
    <property type="molecule type" value="Genomic_DNA"/>
</dbReference>
<feature type="non-terminal residue" evidence="1">
    <location>
        <position position="1"/>
    </location>
</feature>
<sequence length="48" mass="4864">RSELLGNGIAMEMGTKMGPSAVGCGNLVAAVATVSPLSFKQPIFVLCP</sequence>
<dbReference type="Proteomes" id="UP000752696">
    <property type="component" value="Unassembled WGS sequence"/>
</dbReference>
<name>A0A6V7HA47_9HYME</name>
<organism evidence="1 2">
    <name type="scientific">Heterotrigona itama</name>
    <dbReference type="NCBI Taxonomy" id="395501"/>
    <lineage>
        <taxon>Eukaryota</taxon>
        <taxon>Metazoa</taxon>
        <taxon>Ecdysozoa</taxon>
        <taxon>Arthropoda</taxon>
        <taxon>Hexapoda</taxon>
        <taxon>Insecta</taxon>
        <taxon>Pterygota</taxon>
        <taxon>Neoptera</taxon>
        <taxon>Endopterygota</taxon>
        <taxon>Hymenoptera</taxon>
        <taxon>Apocrita</taxon>
        <taxon>Aculeata</taxon>
        <taxon>Apoidea</taxon>
        <taxon>Anthophila</taxon>
        <taxon>Apidae</taxon>
        <taxon>Heterotrigona</taxon>
    </lineage>
</organism>
<dbReference type="OrthoDB" id="10579929at2759"/>
<evidence type="ECO:0000313" key="1">
    <source>
        <dbReference type="EMBL" id="CAD1476704.1"/>
    </source>
</evidence>
<gene>
    <name evidence="1" type="ORF">MHI_LOCUS666266</name>
</gene>
<protein>
    <submittedName>
        <fullName evidence="1">Uncharacterized protein</fullName>
    </submittedName>
</protein>
<accession>A0A6V7HA47</accession>